<evidence type="ECO:0000313" key="2">
    <source>
        <dbReference type="EMBL" id="KAK8930949.1"/>
    </source>
</evidence>
<evidence type="ECO:0000313" key="3">
    <source>
        <dbReference type="Proteomes" id="UP001418222"/>
    </source>
</evidence>
<comment type="caution">
    <text evidence="2">The sequence shown here is derived from an EMBL/GenBank/DDBJ whole genome shotgun (WGS) entry which is preliminary data.</text>
</comment>
<reference evidence="2 3" key="1">
    <citation type="journal article" date="2022" name="Nat. Plants">
        <title>Genomes of leafy and leafless Platanthera orchids illuminate the evolution of mycoheterotrophy.</title>
        <authorList>
            <person name="Li M.H."/>
            <person name="Liu K.W."/>
            <person name="Li Z."/>
            <person name="Lu H.C."/>
            <person name="Ye Q.L."/>
            <person name="Zhang D."/>
            <person name="Wang J.Y."/>
            <person name="Li Y.F."/>
            <person name="Zhong Z.M."/>
            <person name="Liu X."/>
            <person name="Yu X."/>
            <person name="Liu D.K."/>
            <person name="Tu X.D."/>
            <person name="Liu B."/>
            <person name="Hao Y."/>
            <person name="Liao X.Y."/>
            <person name="Jiang Y.T."/>
            <person name="Sun W.H."/>
            <person name="Chen J."/>
            <person name="Chen Y.Q."/>
            <person name="Ai Y."/>
            <person name="Zhai J.W."/>
            <person name="Wu S.S."/>
            <person name="Zhou Z."/>
            <person name="Hsiao Y.Y."/>
            <person name="Wu W.L."/>
            <person name="Chen Y.Y."/>
            <person name="Lin Y.F."/>
            <person name="Hsu J.L."/>
            <person name="Li C.Y."/>
            <person name="Wang Z.W."/>
            <person name="Zhao X."/>
            <person name="Zhong W.Y."/>
            <person name="Ma X.K."/>
            <person name="Ma L."/>
            <person name="Huang J."/>
            <person name="Chen G.Z."/>
            <person name="Huang M.Z."/>
            <person name="Huang L."/>
            <person name="Peng D.H."/>
            <person name="Luo Y.B."/>
            <person name="Zou S.Q."/>
            <person name="Chen S.P."/>
            <person name="Lan S."/>
            <person name="Tsai W.C."/>
            <person name="Van de Peer Y."/>
            <person name="Liu Z.J."/>
        </authorList>
    </citation>
    <scope>NUCLEOTIDE SEQUENCE [LARGE SCALE GENOMIC DNA]</scope>
    <source>
        <strain evidence="2">Lor287</strain>
    </source>
</reference>
<feature type="compositionally biased region" description="Basic and acidic residues" evidence="1">
    <location>
        <begin position="10"/>
        <end position="20"/>
    </location>
</feature>
<dbReference type="EMBL" id="JBBWWQ010000014">
    <property type="protein sequence ID" value="KAK8930949.1"/>
    <property type="molecule type" value="Genomic_DNA"/>
</dbReference>
<dbReference type="AlphaFoldDB" id="A0AAP0B7E0"/>
<gene>
    <name evidence="2" type="ORF">KSP39_PZI016974</name>
</gene>
<feature type="compositionally biased region" description="Polar residues" evidence="1">
    <location>
        <begin position="38"/>
        <end position="50"/>
    </location>
</feature>
<feature type="region of interest" description="Disordered" evidence="1">
    <location>
        <begin position="1"/>
        <end position="50"/>
    </location>
</feature>
<keyword evidence="3" id="KW-1185">Reference proteome</keyword>
<feature type="region of interest" description="Disordered" evidence="1">
    <location>
        <begin position="163"/>
        <end position="187"/>
    </location>
</feature>
<sequence>MSDPKSQPTLKEKHPPESARETTLPLQSEESARPPSSPHSLSGEMTSDSTPSLRREYDMIRLFEAVAKFRLRNGILPFRPAIIPGFLNEVKDFVPLGLSEGGLIGKLYKERKNFIQKPSPGPDCLGSDRYLYELQLKAFGLPSLCRTFKRNVSGSMKCVVTKKRRKASKKGEGIPNEDIADSGSSPS</sequence>
<proteinExistence type="predicted"/>
<dbReference type="Proteomes" id="UP001418222">
    <property type="component" value="Unassembled WGS sequence"/>
</dbReference>
<evidence type="ECO:0000256" key="1">
    <source>
        <dbReference type="SAM" id="MobiDB-lite"/>
    </source>
</evidence>
<organism evidence="2 3">
    <name type="scientific">Platanthera zijinensis</name>
    <dbReference type="NCBI Taxonomy" id="2320716"/>
    <lineage>
        <taxon>Eukaryota</taxon>
        <taxon>Viridiplantae</taxon>
        <taxon>Streptophyta</taxon>
        <taxon>Embryophyta</taxon>
        <taxon>Tracheophyta</taxon>
        <taxon>Spermatophyta</taxon>
        <taxon>Magnoliopsida</taxon>
        <taxon>Liliopsida</taxon>
        <taxon>Asparagales</taxon>
        <taxon>Orchidaceae</taxon>
        <taxon>Orchidoideae</taxon>
        <taxon>Orchideae</taxon>
        <taxon>Orchidinae</taxon>
        <taxon>Platanthera</taxon>
    </lineage>
</organism>
<protein>
    <submittedName>
        <fullName evidence="2">Uncharacterized protein</fullName>
    </submittedName>
</protein>
<accession>A0AAP0B7E0</accession>
<name>A0AAP0B7E0_9ASPA</name>